<gene>
    <name evidence="1" type="ORF">GTP77_02725</name>
</gene>
<dbReference type="Proteomes" id="UP000450676">
    <property type="component" value="Unassembled WGS sequence"/>
</dbReference>
<name>A0A7X4H9J4_9BURK</name>
<evidence type="ECO:0000313" key="2">
    <source>
        <dbReference type="Proteomes" id="UP000450676"/>
    </source>
</evidence>
<organism evidence="1 2">
    <name type="scientific">Pseudoduganella aquatica</name>
    <dbReference type="NCBI Taxonomy" id="2660641"/>
    <lineage>
        <taxon>Bacteria</taxon>
        <taxon>Pseudomonadati</taxon>
        <taxon>Pseudomonadota</taxon>
        <taxon>Betaproteobacteria</taxon>
        <taxon>Burkholderiales</taxon>
        <taxon>Oxalobacteraceae</taxon>
        <taxon>Telluria group</taxon>
        <taxon>Pseudoduganella</taxon>
    </lineage>
</organism>
<protein>
    <submittedName>
        <fullName evidence="1">Uncharacterized protein</fullName>
    </submittedName>
</protein>
<dbReference type="AlphaFoldDB" id="A0A7X4H9J4"/>
<reference evidence="1 2" key="1">
    <citation type="submission" date="2019-12" db="EMBL/GenBank/DDBJ databases">
        <title>Novel species isolated from a subtropical stream in China.</title>
        <authorList>
            <person name="Lu H."/>
        </authorList>
    </citation>
    <scope>NUCLEOTIDE SEQUENCE [LARGE SCALE GENOMIC DNA]</scope>
    <source>
        <strain evidence="1 2">FT127W</strain>
    </source>
</reference>
<accession>A0A7X4H9J4</accession>
<dbReference type="RefSeq" id="WP_161070628.1">
    <property type="nucleotide sequence ID" value="NZ_CP086370.1"/>
</dbReference>
<evidence type="ECO:0000313" key="1">
    <source>
        <dbReference type="EMBL" id="MYN06245.1"/>
    </source>
</evidence>
<proteinExistence type="predicted"/>
<keyword evidence="2" id="KW-1185">Reference proteome</keyword>
<dbReference type="EMBL" id="WWCU01000002">
    <property type="protein sequence ID" value="MYN06245.1"/>
    <property type="molecule type" value="Genomic_DNA"/>
</dbReference>
<sequence length="138" mass="14801">MDKSDDERQLLILSVLSFEEGANQSAVVAQVVRALQQLAVHFRPLMGSSGFFALYLRSVHLNRAQHACLAPLSTMERDDTHFTALQASLSSADTEQAARAGIAVIETLTGLLAGLIGLPLTMRLLTTAWANAAEGKPL</sequence>
<comment type="caution">
    <text evidence="1">The sequence shown here is derived from an EMBL/GenBank/DDBJ whole genome shotgun (WGS) entry which is preliminary data.</text>
</comment>